<evidence type="ECO:0000256" key="1">
    <source>
        <dbReference type="ARBA" id="ARBA00006432"/>
    </source>
</evidence>
<dbReference type="InterPro" id="IPR020845">
    <property type="entry name" value="AMP-binding_CS"/>
</dbReference>
<dbReference type="RefSeq" id="WP_201079565.1">
    <property type="nucleotide sequence ID" value="NZ_CP067420.1"/>
</dbReference>
<feature type="domain" description="AMP-dependent synthetase/ligase" evidence="5">
    <location>
        <begin position="36"/>
        <end position="396"/>
    </location>
</feature>
<dbReference type="Proteomes" id="UP000595197">
    <property type="component" value="Chromosome"/>
</dbReference>
<keyword evidence="8" id="KW-1185">Reference proteome</keyword>
<evidence type="ECO:0000313" key="7">
    <source>
        <dbReference type="EMBL" id="QQP91541.1"/>
    </source>
</evidence>
<comment type="similarity">
    <text evidence="1">Belongs to the ATP-dependent AMP-binding enzyme family.</text>
</comment>
<gene>
    <name evidence="7" type="ORF">IGS68_10175</name>
</gene>
<dbReference type="Gene3D" id="3.30.300.30">
    <property type="match status" value="1"/>
</dbReference>
<dbReference type="CDD" id="cd05971">
    <property type="entry name" value="MACS_like_3"/>
    <property type="match status" value="1"/>
</dbReference>
<dbReference type="EMBL" id="CP067420">
    <property type="protein sequence ID" value="QQP91541.1"/>
    <property type="molecule type" value="Genomic_DNA"/>
</dbReference>
<dbReference type="InterPro" id="IPR045851">
    <property type="entry name" value="AMP-bd_C_sf"/>
</dbReference>
<dbReference type="Pfam" id="PF13193">
    <property type="entry name" value="AMP-binding_C"/>
    <property type="match status" value="1"/>
</dbReference>
<dbReference type="InterPro" id="IPR049515">
    <property type="entry name" value="MACS_put"/>
</dbReference>
<dbReference type="Gene3D" id="3.40.50.12780">
    <property type="entry name" value="N-terminal domain of ligase-like"/>
    <property type="match status" value="1"/>
</dbReference>
<dbReference type="Pfam" id="PF00501">
    <property type="entry name" value="AMP-binding"/>
    <property type="match status" value="1"/>
</dbReference>
<feature type="domain" description="AMP-binding enzyme C-terminal" evidence="6">
    <location>
        <begin position="446"/>
        <end position="524"/>
    </location>
</feature>
<dbReference type="InterPro" id="IPR025110">
    <property type="entry name" value="AMP-bd_C"/>
</dbReference>
<evidence type="ECO:0000313" key="8">
    <source>
        <dbReference type="Proteomes" id="UP000595197"/>
    </source>
</evidence>
<keyword evidence="2" id="KW-0436">Ligase</keyword>
<dbReference type="InterPro" id="IPR051087">
    <property type="entry name" value="Mitochondrial_ACSM"/>
</dbReference>
<evidence type="ECO:0000259" key="6">
    <source>
        <dbReference type="Pfam" id="PF13193"/>
    </source>
</evidence>
<dbReference type="PANTHER" id="PTHR43605:SF10">
    <property type="entry name" value="ACYL-COA SYNTHETASE MEDIUM CHAIN FAMILY MEMBER 3"/>
    <property type="match status" value="1"/>
</dbReference>
<organism evidence="7 8">
    <name type="scientific">Skermanella cutis</name>
    <dbReference type="NCBI Taxonomy" id="2775420"/>
    <lineage>
        <taxon>Bacteria</taxon>
        <taxon>Pseudomonadati</taxon>
        <taxon>Pseudomonadota</taxon>
        <taxon>Alphaproteobacteria</taxon>
        <taxon>Rhodospirillales</taxon>
        <taxon>Azospirillaceae</taxon>
        <taxon>Skermanella</taxon>
    </lineage>
</organism>
<name>A0ABX7BAZ0_9PROT</name>
<evidence type="ECO:0000259" key="5">
    <source>
        <dbReference type="Pfam" id="PF00501"/>
    </source>
</evidence>
<keyword evidence="4" id="KW-0067">ATP-binding</keyword>
<reference evidence="7" key="1">
    <citation type="submission" date="2021-02" db="EMBL/GenBank/DDBJ databases">
        <title>Skermanella TT6 skin isolate.</title>
        <authorList>
            <person name="Lee K."/>
            <person name="Ganzorig M."/>
        </authorList>
    </citation>
    <scope>NUCLEOTIDE SEQUENCE</scope>
    <source>
        <strain evidence="7">TT6</strain>
    </source>
</reference>
<dbReference type="InterPro" id="IPR000873">
    <property type="entry name" value="AMP-dep_synth/lig_dom"/>
</dbReference>
<protein>
    <submittedName>
        <fullName evidence="7">Acyl-CoA synthetase</fullName>
    </submittedName>
</protein>
<dbReference type="SUPFAM" id="SSF56801">
    <property type="entry name" value="Acetyl-CoA synthetase-like"/>
    <property type="match status" value="1"/>
</dbReference>
<accession>A0ABX7BAZ0</accession>
<keyword evidence="3" id="KW-0547">Nucleotide-binding</keyword>
<sequence>MLTRHDDYAELYRSFSWPVPERYNIGVDVCDRHSGDPARVALIVEEEDGTVRRHTFRDLFHQSNRLANVLAAHGAVRGDRLAVLLPQSPETAIAHIAGFKAGMVTIPLFALFGEEALEYRLSDSGARVLVTDAAGYAKVMPLRDRLPGLTLVLCIDGAPEGTLGFHEALARASDGFTPVDTGPDDPAVIIYTSGTTGSPKGALHGHRVLLGHLPGVELPHEFFPQTGDLFWTPADWAWIGGLFDVLMPSLHHGVPVLAHRFRKFDPQRAVDLMKRHGVRNVFLPPTAIKLMRQAGVTGEGLSLRTVASGGETLGGELLDWGRSVFGVTINEFYGQTECNVVVGNAAPLGFRTGSMGRAVPGHHVAVIDAEGNELPDGAVGSIAIRRPDPVMFLGYWNKPEATADKFVGDWLVTGDLGRRDEDGFFWYVGRDDDVITSAGYRIGPGEVEECLLGHPAVALAAVIGVPDPIRTERVKAYVVLRPGREASDDLAREIQEFVKTRLAAHEYPRDVAFVPELPMTVTGKVMRRVLRRQAAEEAAGRE</sequence>
<evidence type="ECO:0000256" key="3">
    <source>
        <dbReference type="ARBA" id="ARBA00022741"/>
    </source>
</evidence>
<evidence type="ECO:0000256" key="2">
    <source>
        <dbReference type="ARBA" id="ARBA00022598"/>
    </source>
</evidence>
<dbReference type="PROSITE" id="PS00455">
    <property type="entry name" value="AMP_BINDING"/>
    <property type="match status" value="1"/>
</dbReference>
<dbReference type="PANTHER" id="PTHR43605">
    <property type="entry name" value="ACYL-COENZYME A SYNTHETASE"/>
    <property type="match status" value="1"/>
</dbReference>
<dbReference type="InterPro" id="IPR042099">
    <property type="entry name" value="ANL_N_sf"/>
</dbReference>
<proteinExistence type="inferred from homology"/>
<evidence type="ECO:0000256" key="4">
    <source>
        <dbReference type="ARBA" id="ARBA00022840"/>
    </source>
</evidence>